<evidence type="ECO:0000256" key="1">
    <source>
        <dbReference type="SAM" id="Phobius"/>
    </source>
</evidence>
<gene>
    <name evidence="2" type="ORF">FXF47_09185</name>
</gene>
<evidence type="ECO:0000313" key="2">
    <source>
        <dbReference type="EMBL" id="TYB30455.1"/>
    </source>
</evidence>
<proteinExistence type="predicted"/>
<evidence type="ECO:0000313" key="3">
    <source>
        <dbReference type="Proteomes" id="UP000324143"/>
    </source>
</evidence>
<organism evidence="2 3">
    <name type="scientific">Candidatus Mcinerneyibacterium aminivorans</name>
    <dbReference type="NCBI Taxonomy" id="2703815"/>
    <lineage>
        <taxon>Bacteria</taxon>
        <taxon>Candidatus Macinerneyibacteriota</taxon>
        <taxon>Candidatus Mcinerneyibacteria</taxon>
        <taxon>Candidatus Mcinerneyibacteriales</taxon>
        <taxon>Candidatus Mcinerneyibacteriaceae</taxon>
        <taxon>Candidatus Mcinerneyibacterium</taxon>
    </lineage>
</organism>
<dbReference type="EMBL" id="VSIX01000135">
    <property type="protein sequence ID" value="TYB30455.1"/>
    <property type="molecule type" value="Genomic_DNA"/>
</dbReference>
<dbReference type="Proteomes" id="UP000324143">
    <property type="component" value="Unassembled WGS sequence"/>
</dbReference>
<keyword evidence="1" id="KW-0812">Transmembrane</keyword>
<keyword evidence="1" id="KW-0472">Membrane</keyword>
<sequence>MKKKWYDVILQIGKPYIYLGMFIVVVVPFLAKCEMQTYETDISKTMYEKIESIYKYNQKNADSEMAILFAFDYGPSTTPENDPMVYSVLRHIFLREIPLLVWAPYVPYLDIAETRLNRIAKEYKAIYGKDYVFLGLAYPVDAYMISTGSDFRPLFNTDYYGNDVYSIPLLSKYYSYDNLGLVVSITSTSMPLFWLQYANALFDQEISVGTTAVSAADFYPFVSSGQFQGMLAGLKGAAEYEQMVERLENKIINKDIKVYLSDLYRDIDTSQINKKYFEPKFGAEEIQVAINRRSQARRGMSSQFGAHIYVIILILFGNLGYYFKNKESNKTTVTKAR</sequence>
<dbReference type="AlphaFoldDB" id="A0A5D0MEZ2"/>
<comment type="caution">
    <text evidence="2">The sequence shown here is derived from an EMBL/GenBank/DDBJ whole genome shotgun (WGS) entry which is preliminary data.</text>
</comment>
<protein>
    <submittedName>
        <fullName evidence="2">Uncharacterized protein</fullName>
    </submittedName>
</protein>
<feature type="transmembrane region" description="Helical" evidence="1">
    <location>
        <begin position="304"/>
        <end position="323"/>
    </location>
</feature>
<accession>A0A5D0MEZ2</accession>
<name>A0A5D0MEZ2_9BACT</name>
<reference evidence="2" key="1">
    <citation type="submission" date="2019-08" db="EMBL/GenBank/DDBJ databases">
        <title>Genomic characterization of a novel candidate phylum (ARYD3) from a high temperature, high salinity tertiary oil reservoir in north central Oklahoma, USA.</title>
        <authorList>
            <person name="Youssef N.H."/>
            <person name="Yadav A."/>
            <person name="Elshahed M.S."/>
        </authorList>
    </citation>
    <scope>NUCLEOTIDE SEQUENCE [LARGE SCALE GENOMIC DNA]</scope>
    <source>
        <strain evidence="2">ARYD3</strain>
    </source>
</reference>
<keyword evidence="1" id="KW-1133">Transmembrane helix</keyword>
<keyword evidence="3" id="KW-1185">Reference proteome</keyword>
<feature type="transmembrane region" description="Helical" evidence="1">
    <location>
        <begin position="12"/>
        <end position="31"/>
    </location>
</feature>